<dbReference type="RefSeq" id="WP_168826302.1">
    <property type="nucleotide sequence ID" value="NZ_CP073013.1"/>
</dbReference>
<protein>
    <submittedName>
        <fullName evidence="2">TIGR01244 family phosphatase</fullName>
    </submittedName>
</protein>
<dbReference type="NCBIfam" id="TIGR01244">
    <property type="entry name" value="TIGR01244 family sulfur transferase"/>
    <property type="match status" value="1"/>
</dbReference>
<feature type="domain" description="Beta-lactamase hydrolase-like protein phosphatase-like" evidence="1">
    <location>
        <begin position="12"/>
        <end position="106"/>
    </location>
</feature>
<proteinExistence type="predicted"/>
<dbReference type="Pfam" id="PF04273">
    <property type="entry name" value="BLH_phosphatase"/>
    <property type="match status" value="1"/>
</dbReference>
<accession>A0A847R8V6</accession>
<evidence type="ECO:0000313" key="3">
    <source>
        <dbReference type="Proteomes" id="UP000586067"/>
    </source>
</evidence>
<evidence type="ECO:0000313" key="2">
    <source>
        <dbReference type="EMBL" id="NLQ18496.1"/>
    </source>
</evidence>
<dbReference type="EMBL" id="JABAEK010000014">
    <property type="protein sequence ID" value="NLQ18496.1"/>
    <property type="molecule type" value="Genomic_DNA"/>
</dbReference>
<dbReference type="AlphaFoldDB" id="A0A847R8V6"/>
<dbReference type="Gene3D" id="3.90.190.10">
    <property type="entry name" value="Protein tyrosine phosphatase superfamily"/>
    <property type="match status" value="1"/>
</dbReference>
<sequence>MSSPVQLDVFYFVAPQLVKADLAYLKAQGFERIINNRPEAESEDQPTGESLRIEAEALGLEYVSNPIDLSKLSQDDVDLQGRFLESAKKTLAFCRTGTRSSVLWVLLEQGKGGDYSELVAQVSGKGFDLSRCAPAMAPLVNYG</sequence>
<evidence type="ECO:0000259" key="1">
    <source>
        <dbReference type="Pfam" id="PF04273"/>
    </source>
</evidence>
<dbReference type="InterPro" id="IPR029021">
    <property type="entry name" value="Prot-tyrosine_phosphatase-like"/>
</dbReference>
<comment type="caution">
    <text evidence="2">The sequence shown here is derived from an EMBL/GenBank/DDBJ whole genome shotgun (WGS) entry which is preliminary data.</text>
</comment>
<keyword evidence="3" id="KW-1185">Reference proteome</keyword>
<dbReference type="Proteomes" id="UP000586067">
    <property type="component" value="Unassembled WGS sequence"/>
</dbReference>
<reference evidence="2 3" key="1">
    <citation type="submission" date="2020-04" db="EMBL/GenBank/DDBJ databases">
        <title>Marinomonas sp. M1K-6 isolated from the deep seawater of the Mariana Trench.</title>
        <authorList>
            <person name="Li Y."/>
        </authorList>
    </citation>
    <scope>NUCLEOTIDE SEQUENCE [LARGE SCALE GENOMIC DNA]</scope>
    <source>
        <strain evidence="2 3">M1K-6</strain>
    </source>
</reference>
<dbReference type="GO" id="GO:0016787">
    <property type="term" value="F:hydrolase activity"/>
    <property type="evidence" value="ECO:0007669"/>
    <property type="project" value="InterPro"/>
</dbReference>
<name>A0A847R8V6_9GAMM</name>
<dbReference type="InterPro" id="IPR005939">
    <property type="entry name" value="BLH_phosphatase-like"/>
</dbReference>
<gene>
    <name evidence="2" type="ORF">HGG82_12815</name>
</gene>
<organism evidence="2 3">
    <name type="scientific">Marinomonas profundi</name>
    <dbReference type="NCBI Taxonomy" id="2726122"/>
    <lineage>
        <taxon>Bacteria</taxon>
        <taxon>Pseudomonadati</taxon>
        <taxon>Pseudomonadota</taxon>
        <taxon>Gammaproteobacteria</taxon>
        <taxon>Oceanospirillales</taxon>
        <taxon>Oceanospirillaceae</taxon>
        <taxon>Marinomonas</taxon>
    </lineage>
</organism>